<dbReference type="CDD" id="cd22526">
    <property type="entry name" value="KH-I_Rrp40"/>
    <property type="match status" value="1"/>
</dbReference>
<dbReference type="InterPro" id="IPR041054">
    <property type="entry name" value="Rrp40_N_euk"/>
</dbReference>
<dbReference type="GO" id="GO:0000177">
    <property type="term" value="C:cytoplasmic exosome (RNase complex)"/>
    <property type="evidence" value="ECO:0007669"/>
    <property type="project" value="TreeGrafter"/>
</dbReference>
<dbReference type="Proteomes" id="UP000774326">
    <property type="component" value="Unassembled WGS sequence"/>
</dbReference>
<keyword evidence="4" id="KW-0963">Cytoplasm</keyword>
<evidence type="ECO:0000256" key="5">
    <source>
        <dbReference type="ARBA" id="ARBA00022552"/>
    </source>
</evidence>
<evidence type="ECO:0000256" key="6">
    <source>
        <dbReference type="ARBA" id="ARBA00022835"/>
    </source>
</evidence>
<evidence type="ECO:0000313" key="12">
    <source>
        <dbReference type="EMBL" id="KAH3684979.1"/>
    </source>
</evidence>
<dbReference type="InterPro" id="IPR026699">
    <property type="entry name" value="Exosome_RNA_bind1/RRP40/RRP4"/>
</dbReference>
<comment type="subcellular location">
    <subcellularLocation>
        <location evidence="1">Cytoplasm</location>
    </subcellularLocation>
    <subcellularLocation>
        <location evidence="2">Nucleus</location>
        <location evidence="2">Nucleolus</location>
    </subcellularLocation>
</comment>
<keyword evidence="7" id="KW-0694">RNA-binding</keyword>
<dbReference type="InterPro" id="IPR036612">
    <property type="entry name" value="KH_dom_type_1_sf"/>
</dbReference>
<feature type="domain" description="Exosome complex exonuclease Rrp40 N-terminal" evidence="11">
    <location>
        <begin position="20"/>
        <end position="60"/>
    </location>
</feature>
<evidence type="ECO:0000256" key="9">
    <source>
        <dbReference type="ARBA" id="ARBA00030615"/>
    </source>
</evidence>
<dbReference type="GO" id="GO:0000176">
    <property type="term" value="C:nuclear exosome (RNase complex)"/>
    <property type="evidence" value="ECO:0007669"/>
    <property type="project" value="TreeGrafter"/>
</dbReference>
<accession>A0A9P8TNA2</accession>
<dbReference type="PANTHER" id="PTHR21321">
    <property type="entry name" value="PNAS-3 RELATED"/>
    <property type="match status" value="1"/>
</dbReference>
<dbReference type="InterPro" id="IPR049469">
    <property type="entry name" value="RRP40_KH-I"/>
</dbReference>
<comment type="caution">
    <text evidence="12">The sequence shown here is derived from an EMBL/GenBank/DDBJ whole genome shotgun (WGS) entry which is preliminary data.</text>
</comment>
<dbReference type="SUPFAM" id="SSF50249">
    <property type="entry name" value="Nucleic acid-binding proteins"/>
    <property type="match status" value="1"/>
</dbReference>
<dbReference type="Pfam" id="PF21262">
    <property type="entry name" value="RRP40_S1"/>
    <property type="match status" value="1"/>
</dbReference>
<evidence type="ECO:0000256" key="2">
    <source>
        <dbReference type="ARBA" id="ARBA00004604"/>
    </source>
</evidence>
<evidence type="ECO:0000256" key="3">
    <source>
        <dbReference type="ARBA" id="ARBA00007841"/>
    </source>
</evidence>
<dbReference type="GO" id="GO:0071051">
    <property type="term" value="P:poly(A)-dependent snoRNA 3'-end processing"/>
    <property type="evidence" value="ECO:0007669"/>
    <property type="project" value="TreeGrafter"/>
</dbReference>
<feature type="domain" description="K Homology" evidence="10">
    <location>
        <begin position="150"/>
        <end position="197"/>
    </location>
</feature>
<dbReference type="Gene3D" id="3.30.1370.10">
    <property type="entry name" value="K Homology domain, type 1"/>
    <property type="match status" value="1"/>
</dbReference>
<dbReference type="GO" id="GO:0003723">
    <property type="term" value="F:RNA binding"/>
    <property type="evidence" value="ECO:0007669"/>
    <property type="project" value="UniProtKB-KW"/>
</dbReference>
<dbReference type="SUPFAM" id="SSF54791">
    <property type="entry name" value="Eukaryotic type KH-domain (KH-domain type I)"/>
    <property type="match status" value="1"/>
</dbReference>
<keyword evidence="13" id="KW-1185">Reference proteome</keyword>
<dbReference type="AlphaFoldDB" id="A0A9P8TNA2"/>
<reference evidence="12" key="1">
    <citation type="journal article" date="2021" name="Open Biol.">
        <title>Shared evolutionary footprints suggest mitochondrial oxidative damage underlies multiple complex I losses in fungi.</title>
        <authorList>
            <person name="Schikora-Tamarit M.A."/>
            <person name="Marcet-Houben M."/>
            <person name="Nosek J."/>
            <person name="Gabaldon T."/>
        </authorList>
    </citation>
    <scope>NUCLEOTIDE SEQUENCE</scope>
    <source>
        <strain evidence="12">CBS2887</strain>
    </source>
</reference>
<organism evidence="12 13">
    <name type="scientific">Wickerhamomyces pijperi</name>
    <name type="common">Yeast</name>
    <name type="synonym">Pichia pijperi</name>
    <dbReference type="NCBI Taxonomy" id="599730"/>
    <lineage>
        <taxon>Eukaryota</taxon>
        <taxon>Fungi</taxon>
        <taxon>Dikarya</taxon>
        <taxon>Ascomycota</taxon>
        <taxon>Saccharomycotina</taxon>
        <taxon>Saccharomycetes</taxon>
        <taxon>Phaffomycetales</taxon>
        <taxon>Wickerhamomycetaceae</taxon>
        <taxon>Wickerhamomyces</taxon>
    </lineage>
</organism>
<evidence type="ECO:0000256" key="8">
    <source>
        <dbReference type="ARBA" id="ARBA00023242"/>
    </source>
</evidence>
<dbReference type="PANTHER" id="PTHR21321:SF1">
    <property type="entry name" value="EXOSOME COMPLEX COMPONENT RRP40"/>
    <property type="match status" value="1"/>
</dbReference>
<evidence type="ECO:0000313" key="13">
    <source>
        <dbReference type="Proteomes" id="UP000774326"/>
    </source>
</evidence>
<comment type="similarity">
    <text evidence="3">Belongs to the RRP40 family.</text>
</comment>
<dbReference type="FunFam" id="3.30.1370.10:FF:000038">
    <property type="entry name" value="exosome complex component RRP40"/>
    <property type="match status" value="1"/>
</dbReference>
<dbReference type="EMBL" id="JAEUBG010002243">
    <property type="protein sequence ID" value="KAH3684979.1"/>
    <property type="molecule type" value="Genomic_DNA"/>
</dbReference>
<dbReference type="GO" id="GO:0071034">
    <property type="term" value="P:CUT catabolic process"/>
    <property type="evidence" value="ECO:0007669"/>
    <property type="project" value="TreeGrafter"/>
</dbReference>
<evidence type="ECO:0000259" key="11">
    <source>
        <dbReference type="Pfam" id="PF18311"/>
    </source>
</evidence>
<dbReference type="Gene3D" id="2.40.50.140">
    <property type="entry name" value="Nucleic acid-binding proteins"/>
    <property type="match status" value="1"/>
</dbReference>
<dbReference type="Pfam" id="PF18311">
    <property type="entry name" value="Rrp40_N"/>
    <property type="match status" value="1"/>
</dbReference>
<proteinExistence type="inferred from homology"/>
<dbReference type="FunFam" id="2.40.50.140:FF:000127">
    <property type="entry name" value="Exosome complex component RRP40"/>
    <property type="match status" value="1"/>
</dbReference>
<dbReference type="GO" id="GO:0000467">
    <property type="term" value="P:exonucleolytic trimming to generate mature 3'-end of 5.8S rRNA from tricistronic rRNA transcript (SSU-rRNA, 5.8S rRNA, LSU-rRNA)"/>
    <property type="evidence" value="ECO:0007669"/>
    <property type="project" value="TreeGrafter"/>
</dbReference>
<keyword evidence="8" id="KW-0539">Nucleus</keyword>
<protein>
    <recommendedName>
        <fullName evidence="9">Ribosomal RNA-processing protein 40</fullName>
    </recommendedName>
</protein>
<dbReference type="GO" id="GO:0071035">
    <property type="term" value="P:nuclear polyadenylation-dependent rRNA catabolic process"/>
    <property type="evidence" value="ECO:0007669"/>
    <property type="project" value="TreeGrafter"/>
</dbReference>
<evidence type="ECO:0000256" key="1">
    <source>
        <dbReference type="ARBA" id="ARBA00004496"/>
    </source>
</evidence>
<dbReference type="OrthoDB" id="340500at2759"/>
<keyword evidence="5" id="KW-0698">rRNA processing</keyword>
<reference evidence="12" key="2">
    <citation type="submission" date="2021-01" db="EMBL/GenBank/DDBJ databases">
        <authorList>
            <person name="Schikora-Tamarit M.A."/>
        </authorList>
    </citation>
    <scope>NUCLEOTIDE SEQUENCE</scope>
    <source>
        <strain evidence="12">CBS2887</strain>
    </source>
</reference>
<dbReference type="CDD" id="cd05790">
    <property type="entry name" value="S1_Rrp40"/>
    <property type="match status" value="1"/>
</dbReference>
<dbReference type="Gene3D" id="2.40.50.100">
    <property type="match status" value="1"/>
</dbReference>
<dbReference type="InterPro" id="IPR004088">
    <property type="entry name" value="KH_dom_type_1"/>
</dbReference>
<name>A0A9P8TNA2_WICPI</name>
<dbReference type="Pfam" id="PF15985">
    <property type="entry name" value="KH_6"/>
    <property type="match status" value="1"/>
</dbReference>
<dbReference type="InterPro" id="IPR037319">
    <property type="entry name" value="Rrp40_S1"/>
</dbReference>
<dbReference type="GO" id="GO:0071038">
    <property type="term" value="P:TRAMP-dependent tRNA surveillance pathway"/>
    <property type="evidence" value="ECO:0007669"/>
    <property type="project" value="TreeGrafter"/>
</dbReference>
<sequence length="232" mass="25094">MSHTLILPGDKLPVSSDSAVIIGPGIHNTPISKEIIPITAGILQLSGTQKTIHLEYNSRRYIPQVNDLVVGVVTGSFGDVFRVSLSDFTANVSLSAFAFPNATKKNRPNLKIGNLVYARVSAADPIVDVEIECMDPTTGKDGGFGLLEDGYVFTVGLAFARSLLYNADHAVLDLLVKRCQFEIAIGVNGKIWIKTDELKHTLACAKAIEGCQFVQGEQFKDVVNQCFKDLGL</sequence>
<evidence type="ECO:0000256" key="7">
    <source>
        <dbReference type="ARBA" id="ARBA00022884"/>
    </source>
</evidence>
<dbReference type="InterPro" id="IPR012340">
    <property type="entry name" value="NA-bd_OB-fold"/>
</dbReference>
<evidence type="ECO:0000259" key="10">
    <source>
        <dbReference type="Pfam" id="PF15985"/>
    </source>
</evidence>
<gene>
    <name evidence="12" type="ORF">WICPIJ_004058</name>
</gene>
<evidence type="ECO:0000256" key="4">
    <source>
        <dbReference type="ARBA" id="ARBA00022490"/>
    </source>
</evidence>
<dbReference type="GO" id="GO:0005730">
    <property type="term" value="C:nucleolus"/>
    <property type="evidence" value="ECO:0007669"/>
    <property type="project" value="UniProtKB-SubCell"/>
</dbReference>
<keyword evidence="6" id="KW-0271">Exosome</keyword>
<dbReference type="GO" id="GO:0034475">
    <property type="term" value="P:U4 snRNA 3'-end processing"/>
    <property type="evidence" value="ECO:0007669"/>
    <property type="project" value="TreeGrafter"/>
</dbReference>